<dbReference type="Pfam" id="PF13822">
    <property type="entry name" value="ACC_epsilon"/>
    <property type="match status" value="1"/>
</dbReference>
<dbReference type="eggNOG" id="ENOG5031WGG">
    <property type="taxonomic scope" value="Bacteria"/>
</dbReference>
<dbReference type="STRING" id="593907.Celgi_2497"/>
<organism evidence="2 3">
    <name type="scientific">Cellulomonas gilvus (strain ATCC 13127 / NRRL B-14078)</name>
    <name type="common">Cellvibrio gilvus</name>
    <dbReference type="NCBI Taxonomy" id="593907"/>
    <lineage>
        <taxon>Bacteria</taxon>
        <taxon>Bacillati</taxon>
        <taxon>Actinomycetota</taxon>
        <taxon>Actinomycetes</taxon>
        <taxon>Micrococcales</taxon>
        <taxon>Cellulomonadaceae</taxon>
        <taxon>Cellulomonas</taxon>
    </lineage>
</organism>
<dbReference type="HOGENOM" id="CLU_175330_4_0_11"/>
<evidence type="ECO:0000313" key="3">
    <source>
        <dbReference type="Proteomes" id="UP000000485"/>
    </source>
</evidence>
<evidence type="ECO:0008006" key="4">
    <source>
        <dbReference type="Google" id="ProtNLM"/>
    </source>
</evidence>
<feature type="region of interest" description="Disordered" evidence="1">
    <location>
        <begin position="33"/>
        <end position="73"/>
    </location>
</feature>
<dbReference type="InterPro" id="IPR032716">
    <property type="entry name" value="ACC_epsilon"/>
</dbReference>
<evidence type="ECO:0000313" key="2">
    <source>
        <dbReference type="EMBL" id="AEI12996.1"/>
    </source>
</evidence>
<dbReference type="EMBL" id="CP002665">
    <property type="protein sequence ID" value="AEI12996.1"/>
    <property type="molecule type" value="Genomic_DNA"/>
</dbReference>
<dbReference type="Proteomes" id="UP000000485">
    <property type="component" value="Chromosome"/>
</dbReference>
<protein>
    <recommendedName>
        <fullName evidence="4">Acyl-CoA carboxylase epsilon subunit</fullName>
    </recommendedName>
</protein>
<sequence length="73" mass="7605">MNADSPFQVVRGAPDDVELAALIAGIIASGAGAVAPADDPRRAGSAWADRRRQLRPAPAPSAGPDTWRWSLRG</sequence>
<gene>
    <name evidence="2" type="ordered locus">Celgi_2497</name>
</gene>
<dbReference type="GO" id="GO:0004658">
    <property type="term" value="F:propionyl-CoA carboxylase activity"/>
    <property type="evidence" value="ECO:0007669"/>
    <property type="project" value="InterPro"/>
</dbReference>
<proteinExistence type="predicted"/>
<evidence type="ECO:0000256" key="1">
    <source>
        <dbReference type="SAM" id="MobiDB-lite"/>
    </source>
</evidence>
<dbReference type="RefSeq" id="WP_013884514.1">
    <property type="nucleotide sequence ID" value="NC_015671.1"/>
</dbReference>
<dbReference type="GO" id="GO:0003989">
    <property type="term" value="F:acetyl-CoA carboxylase activity"/>
    <property type="evidence" value="ECO:0007669"/>
    <property type="project" value="InterPro"/>
</dbReference>
<reference evidence="3" key="1">
    <citation type="submission" date="2011-04" db="EMBL/GenBank/DDBJ databases">
        <title>Complete sequence of Cellvibrio gilvus ATCC 13127.</title>
        <authorList>
            <person name="Lucas S."/>
            <person name="Han J."/>
            <person name="Lapidus A."/>
            <person name="Cheng J.-F."/>
            <person name="Goodwin L."/>
            <person name="Pitluck S."/>
            <person name="Peters L."/>
            <person name="Munk A."/>
            <person name="Detter J.C."/>
            <person name="Han C."/>
            <person name="Tapia R."/>
            <person name="Land M."/>
            <person name="Hauser L."/>
            <person name="Kyrpides N."/>
            <person name="Ivanova N."/>
            <person name="Ovchinnikova G."/>
            <person name="Pagani I."/>
            <person name="Mead D."/>
            <person name="Brumm P."/>
            <person name="Woyke T."/>
        </authorList>
    </citation>
    <scope>NUCLEOTIDE SEQUENCE [LARGE SCALE GENOMIC DNA]</scope>
    <source>
        <strain evidence="3">ATCC 13127 / NRRL B-14078</strain>
    </source>
</reference>
<keyword evidence="3" id="KW-1185">Reference proteome</keyword>
<dbReference type="KEGG" id="cga:Celgi_2497"/>
<name>F8A2K3_CELGA</name>
<accession>F8A2K3</accession>
<dbReference type="AlphaFoldDB" id="F8A2K3"/>